<evidence type="ECO:0000313" key="2">
    <source>
        <dbReference type="EMBL" id="MBP2620465.1"/>
    </source>
</evidence>
<reference evidence="2 3" key="1">
    <citation type="submission" date="2018-05" db="EMBL/GenBank/DDBJ databases">
        <title>Draft genome sequence of Streptococcus panodentis CCUG 70867T.</title>
        <authorList>
            <person name="Salva-Serra F."/>
            <person name="Mendez V."/>
            <person name="Jaen-Luchoro D."/>
            <person name="Gonzales-Siles L."/>
            <person name="Karlsson R."/>
            <person name="Engstrom-Jakobsson H."/>
            <person name="Busquets A."/>
            <person name="Gomila M."/>
            <person name="Pineiro-Iglesias B."/>
            <person name="Bennasar-Figueras A."/>
            <person name="Seeger M."/>
            <person name="Moore E."/>
        </authorList>
    </citation>
    <scope>NUCLEOTIDE SEQUENCE [LARGE SCALE GENOMIC DNA]</scope>
    <source>
        <strain evidence="2 3">CCUG 70867</strain>
    </source>
</reference>
<feature type="transmembrane region" description="Helical" evidence="1">
    <location>
        <begin position="16"/>
        <end position="36"/>
    </location>
</feature>
<organism evidence="2 3">
    <name type="scientific">Streptococcus panodentis</name>
    <dbReference type="NCBI Taxonomy" id="1581472"/>
    <lineage>
        <taxon>Bacteria</taxon>
        <taxon>Bacillati</taxon>
        <taxon>Bacillota</taxon>
        <taxon>Bacilli</taxon>
        <taxon>Lactobacillales</taxon>
        <taxon>Streptococcaceae</taxon>
        <taxon>Streptococcus</taxon>
    </lineage>
</organism>
<accession>A0ABS5AV87</accession>
<gene>
    <name evidence="2" type="ORF">DHL47_03765</name>
</gene>
<comment type="caution">
    <text evidence="2">The sequence shown here is derived from an EMBL/GenBank/DDBJ whole genome shotgun (WGS) entry which is preliminary data.</text>
</comment>
<feature type="transmembrane region" description="Helical" evidence="1">
    <location>
        <begin position="85"/>
        <end position="110"/>
    </location>
</feature>
<dbReference type="RefSeq" id="WP_209550938.1">
    <property type="nucleotide sequence ID" value="NZ_QFAY01000006.1"/>
</dbReference>
<dbReference type="Gene3D" id="3.40.30.10">
    <property type="entry name" value="Glutaredoxin"/>
    <property type="match status" value="1"/>
</dbReference>
<dbReference type="SUPFAM" id="SSF52833">
    <property type="entry name" value="Thioredoxin-like"/>
    <property type="match status" value="1"/>
</dbReference>
<keyword evidence="1" id="KW-0812">Transmembrane</keyword>
<name>A0ABS5AV87_9STRE</name>
<dbReference type="Proteomes" id="UP001519349">
    <property type="component" value="Unassembled WGS sequence"/>
</dbReference>
<keyword evidence="1" id="KW-0472">Membrane</keyword>
<dbReference type="InterPro" id="IPR036249">
    <property type="entry name" value="Thioredoxin-like_sf"/>
</dbReference>
<keyword evidence="1" id="KW-1133">Transmembrane helix</keyword>
<keyword evidence="3" id="KW-1185">Reference proteome</keyword>
<evidence type="ECO:0000313" key="3">
    <source>
        <dbReference type="Proteomes" id="UP001519349"/>
    </source>
</evidence>
<evidence type="ECO:0008006" key="4">
    <source>
        <dbReference type="Google" id="ProtNLM"/>
    </source>
</evidence>
<protein>
    <recommendedName>
        <fullName evidence="4">Thioredoxin domain-containing protein</fullName>
    </recommendedName>
</protein>
<evidence type="ECO:0000256" key="1">
    <source>
        <dbReference type="SAM" id="Phobius"/>
    </source>
</evidence>
<dbReference type="EMBL" id="QFAY01000006">
    <property type="protein sequence ID" value="MBP2620465.1"/>
    <property type="molecule type" value="Genomic_DNA"/>
</dbReference>
<sequence>MSAESHSVFSRKHDSYVLLGFICLCLLSWFLWHYQINIGHRLIWSSSLSLSFPVLYLIFVCYYLRVRLLLRDAPSEEQQERALGPVADALILLSFSLLLLTLIGVAMSFFSNQVTYDKMMFIEKDSRRAQQVFQPASGSYEELLERIEGQDRQVVFFYKLSCRKCQRSVPALLSRVRDKRKILFVDGASEAGQKLTQHYGIDQVSTALVWEKGGYQVYSLATKEDDGLVTIQEAEMKRIVDTVNESGTTN</sequence>
<proteinExistence type="predicted"/>
<feature type="transmembrane region" description="Helical" evidence="1">
    <location>
        <begin position="42"/>
        <end position="64"/>
    </location>
</feature>